<dbReference type="OrthoDB" id="9766472at2"/>
<accession>A0A4P8J0I2</accession>
<dbReference type="PANTHER" id="PTHR42778">
    <property type="entry name" value="2-AMINOETHYLPHOSPHONATE--PYRUVATE TRANSAMINASE"/>
    <property type="match status" value="1"/>
</dbReference>
<dbReference type="GO" id="GO:0047304">
    <property type="term" value="F:2-aminoethylphosphonate-pyruvate transaminase activity"/>
    <property type="evidence" value="ECO:0007669"/>
    <property type="project" value="UniProtKB-UniRule"/>
</dbReference>
<dbReference type="InterPro" id="IPR015422">
    <property type="entry name" value="PyrdxlP-dep_Trfase_small"/>
</dbReference>
<keyword evidence="12" id="KW-1185">Reference proteome</keyword>
<evidence type="ECO:0000256" key="6">
    <source>
        <dbReference type="ARBA" id="ARBA00049460"/>
    </source>
</evidence>
<evidence type="ECO:0000256" key="1">
    <source>
        <dbReference type="ARBA" id="ARBA00001933"/>
    </source>
</evidence>
<evidence type="ECO:0000256" key="3">
    <source>
        <dbReference type="ARBA" id="ARBA00022679"/>
    </source>
</evidence>
<dbReference type="NCBIfam" id="TIGR02326">
    <property type="entry name" value="transamin_PhnW"/>
    <property type="match status" value="1"/>
</dbReference>
<name>A0A4P8J0I2_9BURK</name>
<organism evidence="11 12">
    <name type="scientific">Trinickia violacea</name>
    <dbReference type="NCBI Taxonomy" id="2571746"/>
    <lineage>
        <taxon>Bacteria</taxon>
        <taxon>Pseudomonadati</taxon>
        <taxon>Pseudomonadota</taxon>
        <taxon>Betaproteobacteria</taxon>
        <taxon>Burkholderiales</taxon>
        <taxon>Burkholderiaceae</taxon>
        <taxon>Trinickia</taxon>
    </lineage>
</organism>
<dbReference type="HAMAP" id="MF_01376">
    <property type="entry name" value="PhnW_aminotrans_5"/>
    <property type="match status" value="1"/>
</dbReference>
<reference evidence="11 12" key="1">
    <citation type="submission" date="2019-05" db="EMBL/GenBank/DDBJ databases">
        <title>Burkholderia sp. DHOD12, isolated from subtropical forest soil.</title>
        <authorList>
            <person name="Gao Z.-H."/>
            <person name="Qiu L.-H."/>
        </authorList>
    </citation>
    <scope>NUCLEOTIDE SEQUENCE [LARGE SCALE GENOMIC DNA]</scope>
    <source>
        <strain evidence="11 12">DHOD12</strain>
    </source>
</reference>
<evidence type="ECO:0000313" key="12">
    <source>
        <dbReference type="Proteomes" id="UP000298656"/>
    </source>
</evidence>
<dbReference type="GO" id="GO:0019700">
    <property type="term" value="P:organic phosphonate catabolic process"/>
    <property type="evidence" value="ECO:0007669"/>
    <property type="project" value="UniProtKB-UniRule"/>
</dbReference>
<dbReference type="InterPro" id="IPR012703">
    <property type="entry name" value="NH2EtPonate_pyrv_transaminase"/>
</dbReference>
<evidence type="ECO:0000256" key="9">
    <source>
        <dbReference type="PIRSR" id="PIRSR000524-50"/>
    </source>
</evidence>
<evidence type="ECO:0000256" key="8">
    <source>
        <dbReference type="PIRSR" id="PIRSR000524-1"/>
    </source>
</evidence>
<dbReference type="InterPro" id="IPR000192">
    <property type="entry name" value="Aminotrans_V_dom"/>
</dbReference>
<dbReference type="Proteomes" id="UP000298656">
    <property type="component" value="Chromosome 2"/>
</dbReference>
<feature type="modified residue" description="N6-(pyridoxal phosphate)lysine" evidence="7 9">
    <location>
        <position position="225"/>
    </location>
</feature>
<evidence type="ECO:0000256" key="2">
    <source>
        <dbReference type="ARBA" id="ARBA00022576"/>
    </source>
</evidence>
<dbReference type="SUPFAM" id="SSF53383">
    <property type="entry name" value="PLP-dependent transferases"/>
    <property type="match status" value="1"/>
</dbReference>
<keyword evidence="5 7" id="KW-0670">Pyruvate</keyword>
<dbReference type="InterPro" id="IPR015421">
    <property type="entry name" value="PyrdxlP-dep_Trfase_major"/>
</dbReference>
<comment type="cofactor">
    <cofactor evidence="1 7 9">
        <name>pyridoxal 5'-phosphate</name>
        <dbReference type="ChEBI" id="CHEBI:597326"/>
    </cofactor>
</comment>
<proteinExistence type="inferred from homology"/>
<feature type="domain" description="Aminotransferase class V" evidence="10">
    <location>
        <begin position="95"/>
        <end position="346"/>
    </location>
</feature>
<evidence type="ECO:0000256" key="5">
    <source>
        <dbReference type="ARBA" id="ARBA00023317"/>
    </source>
</evidence>
<dbReference type="InterPro" id="IPR024169">
    <property type="entry name" value="SP_NH2Trfase/AEP_transaminase"/>
</dbReference>
<dbReference type="Gene3D" id="3.40.640.10">
    <property type="entry name" value="Type I PLP-dependent aspartate aminotransferase-like (Major domain)"/>
    <property type="match status" value="1"/>
</dbReference>
<dbReference type="KEGG" id="tvl:FAZ95_30555"/>
<dbReference type="EC" id="2.6.1.37" evidence="7"/>
<keyword evidence="3 7" id="KW-0808">Transferase</keyword>
<keyword evidence="2 7" id="KW-0032">Aminotransferase</keyword>
<dbReference type="AlphaFoldDB" id="A0A4P8J0I2"/>
<dbReference type="Gene3D" id="3.90.1150.10">
    <property type="entry name" value="Aspartate Aminotransferase, domain 1"/>
    <property type="match status" value="1"/>
</dbReference>
<dbReference type="PANTHER" id="PTHR42778:SF1">
    <property type="entry name" value="2-AMINOETHYLPHOSPHONATE--PYRUVATE TRANSAMINASE"/>
    <property type="match status" value="1"/>
</dbReference>
<comment type="subunit">
    <text evidence="7">Homodimer.</text>
</comment>
<sequence>MTQFANKIHSDRCAEPERIVPFSSHFSQGATVILGNEPILLTPGPLTTSPATRQAMLRDWGSWDAAFNQMTQSVCADLVAIANGGRDYVCVPLQGSGTFSVEAALGTLVPRQGCVLVPNNGAYCARIIRILQRLAIDYIELALDDDEPVGVAAIEDAFNHHSRITHVAQVHLETSAGLLNPLDEIAALCKRHGKSLIVDAMSSFGALPIDLSRGGIDALISASGKCLEGAPGMGFVIVRREVLEASEGRSPSLALDLHDQYVYMQKTTQWRFTPPTHVIAALRAALDQFLAEGGTPARGARYAKNCEVLVQGMRALGFEPFLKPEVQAPVIVTFHAPRDPAYDFKTFYAAVREAGYVLYPGKLTKMETFRVGCIGAIDANEMHNVVAAIGRTLTVLGVRVR</sequence>
<protein>
    <recommendedName>
        <fullName evidence="7">2-aminoethylphosphonate--pyruvate transaminase</fullName>
        <ecNumber evidence="7">2.6.1.37</ecNumber>
    </recommendedName>
    <alternativeName>
        <fullName evidence="7">2-aminoethylphosphonate aminotransferase</fullName>
    </alternativeName>
    <alternativeName>
        <fullName evidence="7">AEP transaminase</fullName>
        <shortName evidence="7">AEPT</shortName>
    </alternativeName>
</protein>
<comment type="catalytic activity">
    <reaction evidence="6 7">
        <text>(2-aminoethyl)phosphonate + pyruvate = phosphonoacetaldehyde + L-alanine</text>
        <dbReference type="Rhea" id="RHEA:17021"/>
        <dbReference type="ChEBI" id="CHEBI:15361"/>
        <dbReference type="ChEBI" id="CHEBI:57418"/>
        <dbReference type="ChEBI" id="CHEBI:57972"/>
        <dbReference type="ChEBI" id="CHEBI:58383"/>
        <dbReference type="EC" id="2.6.1.37"/>
    </reaction>
</comment>
<dbReference type="Pfam" id="PF00266">
    <property type="entry name" value="Aminotran_5"/>
    <property type="match status" value="1"/>
</dbReference>
<evidence type="ECO:0000256" key="7">
    <source>
        <dbReference type="HAMAP-Rule" id="MF_01376"/>
    </source>
</evidence>
<comment type="similarity">
    <text evidence="7">Belongs to the class-V pyridoxal-phosphate-dependent aminotransferase family. PhnW subfamily.</text>
</comment>
<gene>
    <name evidence="7" type="primary">phnW</name>
    <name evidence="11" type="ORF">FAZ95_30555</name>
</gene>
<feature type="binding site" evidence="8">
    <location>
        <position position="370"/>
    </location>
    <ligand>
        <name>substrate</name>
    </ligand>
</feature>
<comment type="function">
    <text evidence="7">Involved in phosphonate degradation.</text>
</comment>
<dbReference type="EMBL" id="CP040078">
    <property type="protein sequence ID" value="QCP53403.1"/>
    <property type="molecule type" value="Genomic_DNA"/>
</dbReference>
<keyword evidence="4 7" id="KW-0663">Pyridoxal phosphate</keyword>
<dbReference type="NCBIfam" id="TIGR03301">
    <property type="entry name" value="PhnW-AepZ"/>
    <property type="match status" value="1"/>
</dbReference>
<dbReference type="PIRSF" id="PIRSF000524">
    <property type="entry name" value="SPT"/>
    <property type="match status" value="1"/>
</dbReference>
<evidence type="ECO:0000256" key="4">
    <source>
        <dbReference type="ARBA" id="ARBA00022898"/>
    </source>
</evidence>
<evidence type="ECO:0000313" key="11">
    <source>
        <dbReference type="EMBL" id="QCP53403.1"/>
    </source>
</evidence>
<evidence type="ECO:0000259" key="10">
    <source>
        <dbReference type="Pfam" id="PF00266"/>
    </source>
</evidence>
<dbReference type="InterPro" id="IPR015424">
    <property type="entry name" value="PyrdxlP-dep_Trfase"/>
</dbReference>
<dbReference type="NCBIfam" id="NF010006">
    <property type="entry name" value="PRK13479.1"/>
    <property type="match status" value="1"/>
</dbReference>